<dbReference type="PANTHER" id="PTHR47197">
    <property type="entry name" value="PROTEIN NIRF"/>
    <property type="match status" value="1"/>
</dbReference>
<dbReference type="NCBIfam" id="NF038015">
    <property type="entry name" value="AztD"/>
    <property type="match status" value="1"/>
</dbReference>
<keyword evidence="2" id="KW-0456">Lyase</keyword>
<evidence type="ECO:0000313" key="2">
    <source>
        <dbReference type="EMBL" id="SCE82294.1"/>
    </source>
</evidence>
<organism evidence="2 3">
    <name type="scientific">Micromonospora marina</name>
    <dbReference type="NCBI Taxonomy" id="307120"/>
    <lineage>
        <taxon>Bacteria</taxon>
        <taxon>Bacillati</taxon>
        <taxon>Actinomycetota</taxon>
        <taxon>Actinomycetes</taxon>
        <taxon>Micromonosporales</taxon>
        <taxon>Micromonosporaceae</taxon>
        <taxon>Micromonospora</taxon>
    </lineage>
</organism>
<dbReference type="AlphaFoldDB" id="A0A1C4VE57"/>
<keyword evidence="3" id="KW-1185">Reference proteome</keyword>
<dbReference type="GO" id="GO:0016829">
    <property type="term" value="F:lyase activity"/>
    <property type="evidence" value="ECO:0007669"/>
    <property type="project" value="UniProtKB-KW"/>
</dbReference>
<dbReference type="EMBL" id="FMCV01000003">
    <property type="protein sequence ID" value="SCE82294.1"/>
    <property type="molecule type" value="Genomic_DNA"/>
</dbReference>
<proteinExistence type="predicted"/>
<name>A0A1C4VE57_9ACTN</name>
<evidence type="ECO:0000313" key="3">
    <source>
        <dbReference type="Proteomes" id="UP000198551"/>
    </source>
</evidence>
<gene>
    <name evidence="2" type="ORF">GA0070215_103107</name>
</gene>
<dbReference type="InterPro" id="IPR051200">
    <property type="entry name" value="Host-pathogen_enzymatic-act"/>
</dbReference>
<accession>A0A1C4VE57</accession>
<dbReference type="Proteomes" id="UP000198551">
    <property type="component" value="Unassembled WGS sequence"/>
</dbReference>
<dbReference type="InterPro" id="IPR047697">
    <property type="entry name" value="AztD-like"/>
</dbReference>
<feature type="chain" id="PRO_5008705776" evidence="1">
    <location>
        <begin position="35"/>
        <end position="404"/>
    </location>
</feature>
<feature type="signal peptide" evidence="1">
    <location>
        <begin position="1"/>
        <end position="34"/>
    </location>
</feature>
<dbReference type="PANTHER" id="PTHR47197:SF3">
    <property type="entry name" value="DIHYDRO-HEME D1 DEHYDROGENASE"/>
    <property type="match status" value="1"/>
</dbReference>
<dbReference type="InterPro" id="IPR015943">
    <property type="entry name" value="WD40/YVTN_repeat-like_dom_sf"/>
</dbReference>
<dbReference type="Gene3D" id="2.130.10.10">
    <property type="entry name" value="YVTN repeat-like/Quinoprotein amine dehydrogenase"/>
    <property type="match status" value="2"/>
</dbReference>
<dbReference type="InterPro" id="IPR011044">
    <property type="entry name" value="Quino_amine_DH_bsu"/>
</dbReference>
<sequence>MIVSFSLREQFVRHRKVSSAAALVAATLALTACASDSDEATTPAAETSAAAAVQEPVAITYDGGIYVLDGEALKVAHDVTLPGFNRINPAGNDTGVFVSTESGFQVLDATAGKMTDISYPGAKPGHVVLHGDRTVLFTDGTGEVHSFDPKKLTDGKPEGRTYKTAQPHHGVAVELADGTMVVTLGTDESRPGAIALDKDGKEIARSEECPGVHGEAVAQGEVVGLGCKDGVLLFKNGAFVKVKSAGAYGAVATQVGTEQSPVLLGDYKVDPDAEREFPEQFALIDTAAQKLQVVPMPKGVSYSFRSMARGPQGEGLILGTDGKLHVVDPATGKLTASWPVVGAWKEPMDWQEPRPALFVRGDDAYVTEPATKKVHRLDLTTGKVAGSVTLDAVPNEISGTMSEH</sequence>
<reference evidence="3" key="1">
    <citation type="submission" date="2016-06" db="EMBL/GenBank/DDBJ databases">
        <authorList>
            <person name="Varghese N."/>
        </authorList>
    </citation>
    <scope>NUCLEOTIDE SEQUENCE [LARGE SCALE GENOMIC DNA]</scope>
    <source>
        <strain evidence="3">DSM 45555</strain>
    </source>
</reference>
<evidence type="ECO:0000256" key="1">
    <source>
        <dbReference type="SAM" id="SignalP"/>
    </source>
</evidence>
<dbReference type="SUPFAM" id="SSF50969">
    <property type="entry name" value="YVTN repeat-like/Quinoprotein amine dehydrogenase"/>
    <property type="match status" value="1"/>
</dbReference>
<protein>
    <submittedName>
        <fullName evidence="2">Streptogramin lyase</fullName>
    </submittedName>
</protein>
<keyword evidence="1" id="KW-0732">Signal</keyword>